<feature type="binding site" evidence="5">
    <location>
        <position position="231"/>
    </location>
    <ligand>
        <name>D-glyceraldehyde 3-phosphate</name>
        <dbReference type="ChEBI" id="CHEBI:59776"/>
    </ligand>
</feature>
<evidence type="ECO:0000313" key="10">
    <source>
        <dbReference type="EMBL" id="RBL89496.1"/>
    </source>
</evidence>
<feature type="binding site" evidence="6">
    <location>
        <position position="313"/>
    </location>
    <ligand>
        <name>NAD(+)</name>
        <dbReference type="ChEBI" id="CHEBI:57540"/>
    </ligand>
</feature>
<comment type="caution">
    <text evidence="10">The sequence shown here is derived from an EMBL/GenBank/DDBJ whole genome shotgun (WGS) entry which is preliminary data.</text>
</comment>
<dbReference type="EMBL" id="QFFJ01000002">
    <property type="protein sequence ID" value="RBL89496.1"/>
    <property type="molecule type" value="Genomic_DNA"/>
</dbReference>
<organism evidence="10 11">
    <name type="scientific">Chitinophaga flava</name>
    <dbReference type="NCBI Taxonomy" id="2259036"/>
    <lineage>
        <taxon>Bacteria</taxon>
        <taxon>Pseudomonadati</taxon>
        <taxon>Bacteroidota</taxon>
        <taxon>Chitinophagia</taxon>
        <taxon>Chitinophagales</taxon>
        <taxon>Chitinophagaceae</taxon>
        <taxon>Chitinophaga</taxon>
    </lineage>
</organism>
<dbReference type="Gene3D" id="3.40.50.720">
    <property type="entry name" value="NAD(P)-binding Rossmann-like Domain"/>
    <property type="match status" value="1"/>
</dbReference>
<dbReference type="InterPro" id="IPR020831">
    <property type="entry name" value="GlycerAld/Erythrose_P_DH"/>
</dbReference>
<evidence type="ECO:0000256" key="2">
    <source>
        <dbReference type="ARBA" id="ARBA00011881"/>
    </source>
</evidence>
<keyword evidence="11" id="KW-1185">Reference proteome</keyword>
<feature type="binding site" evidence="6">
    <location>
        <position position="76"/>
    </location>
    <ligand>
        <name>NAD(+)</name>
        <dbReference type="ChEBI" id="CHEBI:57540"/>
    </ligand>
</feature>
<evidence type="ECO:0000256" key="8">
    <source>
        <dbReference type="RuleBase" id="RU000397"/>
    </source>
</evidence>
<feature type="binding site" evidence="5">
    <location>
        <position position="180"/>
    </location>
    <ligand>
        <name>D-glyceraldehyde 3-phosphate</name>
        <dbReference type="ChEBI" id="CHEBI:59776"/>
    </ligand>
</feature>
<dbReference type="SUPFAM" id="SSF51735">
    <property type="entry name" value="NAD(P)-binding Rossmann-fold domains"/>
    <property type="match status" value="1"/>
</dbReference>
<dbReference type="Pfam" id="PF00044">
    <property type="entry name" value="Gp_dh_N"/>
    <property type="match status" value="1"/>
</dbReference>
<dbReference type="CDD" id="cd05214">
    <property type="entry name" value="GAPDH_I_N"/>
    <property type="match status" value="1"/>
</dbReference>
<proteinExistence type="inferred from homology"/>
<evidence type="ECO:0000256" key="7">
    <source>
        <dbReference type="PIRSR" id="PIRSR000149-4"/>
    </source>
</evidence>
<dbReference type="FunFam" id="3.30.360.10:FF:000002">
    <property type="entry name" value="Glyceraldehyde-3-phosphate dehydrogenase"/>
    <property type="match status" value="1"/>
</dbReference>
<dbReference type="InterPro" id="IPR020828">
    <property type="entry name" value="GlycerAld_3-P_DH_NAD(P)-bd"/>
</dbReference>
<reference evidence="10 11" key="1">
    <citation type="submission" date="2018-05" db="EMBL/GenBank/DDBJ databases">
        <title>Chitinophaga sp. K3CV102501T nov., isolated from isolated from a monsoon evergreen broad-leaved forest soil.</title>
        <authorList>
            <person name="Lv Y."/>
        </authorList>
    </citation>
    <scope>NUCLEOTIDE SEQUENCE [LARGE SCALE GENOMIC DNA]</scope>
    <source>
        <strain evidence="10 11">GDMCC 1.1325</strain>
    </source>
</reference>
<dbReference type="GO" id="GO:0050661">
    <property type="term" value="F:NADP binding"/>
    <property type="evidence" value="ECO:0007669"/>
    <property type="project" value="InterPro"/>
</dbReference>
<evidence type="ECO:0000256" key="1">
    <source>
        <dbReference type="ARBA" id="ARBA00007406"/>
    </source>
</evidence>
<dbReference type="OrthoDB" id="9803304at2"/>
<sequence length="340" mass="36685">MRIAINGFGRIGRMSLRMLLQKTGIEVIAINDLADIPTLAHLYMYDSVHGQYQGSVEATADSLVIDGKPIRILSERDPLNLPWADMDIDLVLEATGKFTSRKAAELHLQAGARQVIVSAPSSDKDIPTIVLGVNDHLIDLTAPILSNASCTTNNVAPMVKVLDDNWGIKDGYITTVHSMTGDQNLHDAPHRDLRRARAASASIIPTSTGAAKAITSIFPHLEGKMGGAGIRVPVLNGSLTDFTCTLKKQPGSVAEINAKFKEAAATSMKGVLKYTEAPIVSIDVVDNPYSCTFDALLTSIVGDLVKVVGWYDNEFGYSNRLADLVGRIAELKHHETTIDK</sequence>
<feature type="binding site" evidence="5">
    <location>
        <begin position="208"/>
        <end position="209"/>
    </location>
    <ligand>
        <name>D-glyceraldehyde 3-phosphate</name>
        <dbReference type="ChEBI" id="CHEBI:59776"/>
    </ligand>
</feature>
<evidence type="ECO:0000256" key="4">
    <source>
        <dbReference type="PIRSR" id="PIRSR000149-1"/>
    </source>
</evidence>
<comment type="similarity">
    <text evidence="1 8">Belongs to the glyceraldehyde-3-phosphate dehydrogenase family.</text>
</comment>
<dbReference type="PRINTS" id="PR00078">
    <property type="entry name" value="G3PDHDRGNASE"/>
</dbReference>
<dbReference type="GO" id="GO:0016620">
    <property type="term" value="F:oxidoreductase activity, acting on the aldehyde or oxo group of donors, NAD or NADP as acceptor"/>
    <property type="evidence" value="ECO:0007669"/>
    <property type="project" value="InterPro"/>
</dbReference>
<evidence type="ECO:0000313" key="11">
    <source>
        <dbReference type="Proteomes" id="UP000253410"/>
    </source>
</evidence>
<dbReference type="GO" id="GO:0006006">
    <property type="term" value="P:glucose metabolic process"/>
    <property type="evidence" value="ECO:0007669"/>
    <property type="project" value="InterPro"/>
</dbReference>
<comment type="subunit">
    <text evidence="2">Homotetramer.</text>
</comment>
<dbReference type="Pfam" id="PF02800">
    <property type="entry name" value="Gp_dh_C"/>
    <property type="match status" value="1"/>
</dbReference>
<dbReference type="InterPro" id="IPR006424">
    <property type="entry name" value="Glyceraldehyde-3-P_DH_1"/>
</dbReference>
<feature type="binding site" evidence="6">
    <location>
        <begin position="10"/>
        <end position="11"/>
    </location>
    <ligand>
        <name>NAD(+)</name>
        <dbReference type="ChEBI" id="CHEBI:57540"/>
    </ligand>
</feature>
<feature type="binding site" evidence="6">
    <location>
        <position position="32"/>
    </location>
    <ligand>
        <name>NAD(+)</name>
        <dbReference type="ChEBI" id="CHEBI:57540"/>
    </ligand>
</feature>
<feature type="active site" description="Nucleophile" evidence="4">
    <location>
        <position position="150"/>
    </location>
</feature>
<accession>A0A365XSZ5</accession>
<feature type="binding site" evidence="5">
    <location>
        <begin position="149"/>
        <end position="151"/>
    </location>
    <ligand>
        <name>D-glyceraldehyde 3-phosphate</name>
        <dbReference type="ChEBI" id="CHEBI:59776"/>
    </ligand>
</feature>
<gene>
    <name evidence="10" type="primary">gap</name>
    <name evidence="10" type="ORF">DF182_23570</name>
</gene>
<dbReference type="InterPro" id="IPR020829">
    <property type="entry name" value="GlycerAld_3-P_DH_cat"/>
</dbReference>
<dbReference type="Gene3D" id="3.30.360.10">
    <property type="entry name" value="Dihydrodipicolinate Reductase, domain 2"/>
    <property type="match status" value="1"/>
</dbReference>
<dbReference type="SUPFAM" id="SSF55347">
    <property type="entry name" value="Glyceraldehyde-3-phosphate dehydrogenase-like, C-terminal domain"/>
    <property type="match status" value="1"/>
</dbReference>
<feature type="binding site" evidence="6">
    <location>
        <position position="118"/>
    </location>
    <ligand>
        <name>NAD(+)</name>
        <dbReference type="ChEBI" id="CHEBI:57540"/>
    </ligand>
</feature>
<evidence type="ECO:0000256" key="3">
    <source>
        <dbReference type="ARBA" id="ARBA00023002"/>
    </source>
</evidence>
<evidence type="ECO:0000256" key="6">
    <source>
        <dbReference type="PIRSR" id="PIRSR000149-3"/>
    </source>
</evidence>
<dbReference type="GO" id="GO:0051287">
    <property type="term" value="F:NAD binding"/>
    <property type="evidence" value="ECO:0007669"/>
    <property type="project" value="InterPro"/>
</dbReference>
<name>A0A365XSZ5_9BACT</name>
<dbReference type="PANTHER" id="PTHR43148">
    <property type="entry name" value="GLYCERALDEHYDE-3-PHOSPHATE DEHYDROGENASE 2"/>
    <property type="match status" value="1"/>
</dbReference>
<dbReference type="Proteomes" id="UP000253410">
    <property type="component" value="Unassembled WGS sequence"/>
</dbReference>
<keyword evidence="3" id="KW-0560">Oxidoreductase</keyword>
<dbReference type="NCBIfam" id="TIGR01534">
    <property type="entry name" value="GAPDH-I"/>
    <property type="match status" value="1"/>
</dbReference>
<dbReference type="SMART" id="SM00846">
    <property type="entry name" value="Gp_dh_N"/>
    <property type="match status" value="1"/>
</dbReference>
<dbReference type="CDD" id="cd18126">
    <property type="entry name" value="GAPDH_I_C"/>
    <property type="match status" value="1"/>
</dbReference>
<feature type="domain" description="Glyceraldehyde 3-phosphate dehydrogenase NAD(P) binding" evidence="9">
    <location>
        <begin position="1"/>
        <end position="150"/>
    </location>
</feature>
<feature type="site" description="Activates thiol group during catalysis" evidence="7">
    <location>
        <position position="177"/>
    </location>
</feature>
<evidence type="ECO:0000259" key="9">
    <source>
        <dbReference type="SMART" id="SM00846"/>
    </source>
</evidence>
<protein>
    <submittedName>
        <fullName evidence="10">Type I glyceraldehyde-3-phosphate dehydrogenase</fullName>
    </submittedName>
</protein>
<dbReference type="FunFam" id="3.40.50.720:FF:000001">
    <property type="entry name" value="Glyceraldehyde-3-phosphate dehydrogenase"/>
    <property type="match status" value="1"/>
</dbReference>
<evidence type="ECO:0000256" key="5">
    <source>
        <dbReference type="PIRSR" id="PIRSR000149-2"/>
    </source>
</evidence>
<dbReference type="AlphaFoldDB" id="A0A365XSZ5"/>
<keyword evidence="6" id="KW-0520">NAD</keyword>
<dbReference type="InterPro" id="IPR036291">
    <property type="entry name" value="NAD(P)-bd_dom_sf"/>
</dbReference>
<dbReference type="PIRSF" id="PIRSF000149">
    <property type="entry name" value="GAP_DH"/>
    <property type="match status" value="1"/>
</dbReference>
<keyword evidence="6" id="KW-0547">Nucleotide-binding</keyword>